<reference evidence="2" key="1">
    <citation type="submission" date="2023-06" db="EMBL/GenBank/DDBJ databases">
        <title>Conoideocrella luteorostrata (Hypocreales: Clavicipitaceae), a potential biocontrol fungus for elongate hemlock scale in United States Christmas tree production areas.</title>
        <authorList>
            <person name="Barrett H."/>
            <person name="Lovett B."/>
            <person name="Macias A.M."/>
            <person name="Stajich J.E."/>
            <person name="Kasson M.T."/>
        </authorList>
    </citation>
    <scope>NUCLEOTIDE SEQUENCE</scope>
    <source>
        <strain evidence="2">ARSEF 14590</strain>
    </source>
</reference>
<evidence type="ECO:0000313" key="3">
    <source>
        <dbReference type="Proteomes" id="UP001251528"/>
    </source>
</evidence>
<comment type="caution">
    <text evidence="2">The sequence shown here is derived from an EMBL/GenBank/DDBJ whole genome shotgun (WGS) entry which is preliminary data.</text>
</comment>
<name>A0AAJ0FMD8_9HYPO</name>
<keyword evidence="3" id="KW-1185">Reference proteome</keyword>
<proteinExistence type="predicted"/>
<dbReference type="Proteomes" id="UP001251528">
    <property type="component" value="Unassembled WGS sequence"/>
</dbReference>
<organism evidence="2 3">
    <name type="scientific">Conoideocrella luteorostrata</name>
    <dbReference type="NCBI Taxonomy" id="1105319"/>
    <lineage>
        <taxon>Eukaryota</taxon>
        <taxon>Fungi</taxon>
        <taxon>Dikarya</taxon>
        <taxon>Ascomycota</taxon>
        <taxon>Pezizomycotina</taxon>
        <taxon>Sordariomycetes</taxon>
        <taxon>Hypocreomycetidae</taxon>
        <taxon>Hypocreales</taxon>
        <taxon>Clavicipitaceae</taxon>
        <taxon>Conoideocrella</taxon>
    </lineage>
</organism>
<gene>
    <name evidence="2" type="ORF">QQS21_012762</name>
</gene>
<evidence type="ECO:0000313" key="2">
    <source>
        <dbReference type="EMBL" id="KAK2589557.1"/>
    </source>
</evidence>
<sequence>RPPSHCSNFYPSAYRPIAHVSDRHAAKARSNSSTNMLRVKHYGSRGDKPPRTAGRIPMVDESGHTRAASRIPMIDESGQPGLWALGQ</sequence>
<dbReference type="AlphaFoldDB" id="A0AAJ0FMD8"/>
<evidence type="ECO:0000256" key="1">
    <source>
        <dbReference type="SAM" id="MobiDB-lite"/>
    </source>
</evidence>
<accession>A0AAJ0FMD8</accession>
<dbReference type="EMBL" id="JASWJB010000623">
    <property type="protein sequence ID" value="KAK2589557.1"/>
    <property type="molecule type" value="Genomic_DNA"/>
</dbReference>
<feature type="region of interest" description="Disordered" evidence="1">
    <location>
        <begin position="40"/>
        <end position="87"/>
    </location>
</feature>
<protein>
    <submittedName>
        <fullName evidence="2">Uncharacterized protein</fullName>
    </submittedName>
</protein>
<feature type="non-terminal residue" evidence="2">
    <location>
        <position position="1"/>
    </location>
</feature>